<dbReference type="EMBL" id="FMUX01000006">
    <property type="protein sequence ID" value="SCY28212.1"/>
    <property type="molecule type" value="Genomic_DNA"/>
</dbReference>
<evidence type="ECO:0000259" key="8">
    <source>
        <dbReference type="Pfam" id="PF00717"/>
    </source>
</evidence>
<organism evidence="9 10">
    <name type="scientific">Desulfoluna spongiiphila</name>
    <dbReference type="NCBI Taxonomy" id="419481"/>
    <lineage>
        <taxon>Bacteria</taxon>
        <taxon>Pseudomonadati</taxon>
        <taxon>Thermodesulfobacteriota</taxon>
        <taxon>Desulfobacteria</taxon>
        <taxon>Desulfobacterales</taxon>
        <taxon>Desulfolunaceae</taxon>
        <taxon>Desulfoluna</taxon>
    </lineage>
</organism>
<dbReference type="SUPFAM" id="SSF51306">
    <property type="entry name" value="LexA/Signal peptidase"/>
    <property type="match status" value="1"/>
</dbReference>
<evidence type="ECO:0000256" key="3">
    <source>
        <dbReference type="ARBA" id="ARBA00022801"/>
    </source>
</evidence>
<dbReference type="Gene3D" id="2.10.109.10">
    <property type="entry name" value="Umud Fragment, subunit A"/>
    <property type="match status" value="1"/>
</dbReference>
<dbReference type="InterPro" id="IPR050077">
    <property type="entry name" value="LexA_repressor"/>
</dbReference>
<evidence type="ECO:0000256" key="5">
    <source>
        <dbReference type="ARBA" id="ARBA00023204"/>
    </source>
</evidence>
<dbReference type="GO" id="GO:0006355">
    <property type="term" value="P:regulation of DNA-templated transcription"/>
    <property type="evidence" value="ECO:0007669"/>
    <property type="project" value="InterPro"/>
</dbReference>
<dbReference type="InterPro" id="IPR006197">
    <property type="entry name" value="Peptidase_S24_LexA"/>
</dbReference>
<dbReference type="Proteomes" id="UP000198870">
    <property type="component" value="Unassembled WGS sequence"/>
</dbReference>
<evidence type="ECO:0000313" key="9">
    <source>
        <dbReference type="EMBL" id="SCY28212.1"/>
    </source>
</evidence>
<proteinExistence type="inferred from homology"/>
<dbReference type="PANTHER" id="PTHR33516:SF2">
    <property type="entry name" value="LEXA REPRESSOR-RELATED"/>
    <property type="match status" value="1"/>
</dbReference>
<dbReference type="GO" id="GO:0016787">
    <property type="term" value="F:hydrolase activity"/>
    <property type="evidence" value="ECO:0007669"/>
    <property type="project" value="UniProtKB-KW"/>
</dbReference>
<dbReference type="CDD" id="cd06529">
    <property type="entry name" value="S24_LexA-like"/>
    <property type="match status" value="1"/>
</dbReference>
<name>A0A1G5EMM5_9BACT</name>
<accession>A0A1G5EMM5</accession>
<keyword evidence="10" id="KW-1185">Reference proteome</keyword>
<dbReference type="STRING" id="419481.SAMN05216233_106107"/>
<keyword evidence="4 7" id="KW-0068">Autocatalytic cleavage</keyword>
<dbReference type="GO" id="GO:0003677">
    <property type="term" value="F:DNA binding"/>
    <property type="evidence" value="ECO:0007669"/>
    <property type="project" value="InterPro"/>
</dbReference>
<evidence type="ECO:0000313" key="10">
    <source>
        <dbReference type="Proteomes" id="UP000198870"/>
    </source>
</evidence>
<dbReference type="AlphaFoldDB" id="A0A1G5EMM5"/>
<keyword evidence="3 7" id="KW-0378">Hydrolase</keyword>
<reference evidence="9 10" key="1">
    <citation type="submission" date="2016-10" db="EMBL/GenBank/DDBJ databases">
        <authorList>
            <person name="de Groot N.N."/>
        </authorList>
    </citation>
    <scope>NUCLEOTIDE SEQUENCE [LARGE SCALE GENOMIC DNA]</scope>
    <source>
        <strain evidence="9 10">AA1</strain>
    </source>
</reference>
<dbReference type="OrthoDB" id="9802364at2"/>
<dbReference type="PRINTS" id="PR00726">
    <property type="entry name" value="LEXASERPTASE"/>
</dbReference>
<sequence>MVTKVRTIYKAETAVVCKRPLFMGKVTAGFPSPADDYVEGSIDLNALLIKHPAATFFVRVTGDSMIGAGILPDDILVVDRSLEPADRKVIIAVVNGDLTVKRFRRRGDRVFLEAENDAYAPMEMKAGINFQVWGVVTSVVHLM</sequence>
<keyword evidence="2" id="KW-0227">DNA damage</keyword>
<comment type="similarity">
    <text evidence="1 7">Belongs to the peptidase S24 family.</text>
</comment>
<dbReference type="Pfam" id="PF00717">
    <property type="entry name" value="Peptidase_S24"/>
    <property type="match status" value="1"/>
</dbReference>
<dbReference type="PANTHER" id="PTHR33516">
    <property type="entry name" value="LEXA REPRESSOR"/>
    <property type="match status" value="1"/>
</dbReference>
<dbReference type="InterPro" id="IPR039418">
    <property type="entry name" value="LexA-like"/>
</dbReference>
<keyword evidence="6" id="KW-0742">SOS response</keyword>
<protein>
    <submittedName>
        <fullName evidence="9">SOS response UmuD protein. Serine peptidase. MEROPS family S24</fullName>
    </submittedName>
</protein>
<dbReference type="GO" id="GO:0009432">
    <property type="term" value="P:SOS response"/>
    <property type="evidence" value="ECO:0007669"/>
    <property type="project" value="UniProtKB-KW"/>
</dbReference>
<keyword evidence="5" id="KW-0234">DNA repair</keyword>
<gene>
    <name evidence="9" type="ORF">SAMN05216233_106107</name>
</gene>
<dbReference type="NCBIfam" id="NF007621">
    <property type="entry name" value="PRK10276.1"/>
    <property type="match status" value="1"/>
</dbReference>
<feature type="domain" description="Peptidase S24/S26A/S26B/S26C" evidence="8">
    <location>
        <begin position="20"/>
        <end position="136"/>
    </location>
</feature>
<dbReference type="InterPro" id="IPR036286">
    <property type="entry name" value="LexA/Signal_pep-like_sf"/>
</dbReference>
<dbReference type="InterPro" id="IPR015927">
    <property type="entry name" value="Peptidase_S24_S26A/B/C"/>
</dbReference>
<evidence type="ECO:0000256" key="6">
    <source>
        <dbReference type="ARBA" id="ARBA00023236"/>
    </source>
</evidence>
<evidence type="ECO:0000256" key="2">
    <source>
        <dbReference type="ARBA" id="ARBA00022763"/>
    </source>
</evidence>
<evidence type="ECO:0000256" key="4">
    <source>
        <dbReference type="ARBA" id="ARBA00022813"/>
    </source>
</evidence>
<evidence type="ECO:0000256" key="7">
    <source>
        <dbReference type="RuleBase" id="RU003991"/>
    </source>
</evidence>
<evidence type="ECO:0000256" key="1">
    <source>
        <dbReference type="ARBA" id="ARBA00007484"/>
    </source>
</evidence>
<dbReference type="GO" id="GO:0006281">
    <property type="term" value="P:DNA repair"/>
    <property type="evidence" value="ECO:0007669"/>
    <property type="project" value="UniProtKB-KW"/>
</dbReference>